<dbReference type="AlphaFoldDB" id="A0A6L5YVE6"/>
<dbReference type="PANTHER" id="PTHR46118">
    <property type="entry name" value="PROTEIN ABHD11"/>
    <property type="match status" value="1"/>
</dbReference>
<keyword evidence="4" id="KW-1185">Reference proteome</keyword>
<dbReference type="PANTHER" id="PTHR46118:SF4">
    <property type="entry name" value="PROTEIN ABHD11"/>
    <property type="match status" value="1"/>
</dbReference>
<dbReference type="InterPro" id="IPR029058">
    <property type="entry name" value="AB_hydrolase_fold"/>
</dbReference>
<dbReference type="EMBL" id="WIND01000001">
    <property type="protein sequence ID" value="MSU88228.1"/>
    <property type="molecule type" value="Genomic_DNA"/>
</dbReference>
<comment type="caution">
    <text evidence="3">The sequence shown here is derived from an EMBL/GenBank/DDBJ whole genome shotgun (WGS) entry which is preliminary data.</text>
</comment>
<organism evidence="3 4">
    <name type="scientific">Halovulum marinum</name>
    <dbReference type="NCBI Taxonomy" id="2662447"/>
    <lineage>
        <taxon>Bacteria</taxon>
        <taxon>Pseudomonadati</taxon>
        <taxon>Pseudomonadota</taxon>
        <taxon>Alphaproteobacteria</taxon>
        <taxon>Rhodobacterales</taxon>
        <taxon>Paracoccaceae</taxon>
        <taxon>Halovulum</taxon>
    </lineage>
</organism>
<sequence length="260" mass="27359">MLNLLEYPGPGGGTGAGPGAVPLVIAHGLFGSARNWNVIAKRLGDARPVVAVDMRNHGDSPWSDDHSYPAMAEDLAGVIDRFGGVADVLGHSMGGKAAMVLAGQAPDRVRRLIVADIAPVAYAHSQAPMVAAMQAVDLGRVGRRSDADAQLKPHVEEPALRAFLLQSLAIENGGARWKLNLAALAGQIPLIMGFPANVRPFEGPAALLRGGASDYVGDARLPAVRALLPRVEVVTLDGLGHWPHAEDPRGFEAELRRILD</sequence>
<dbReference type="SUPFAM" id="SSF53474">
    <property type="entry name" value="alpha/beta-Hydrolases"/>
    <property type="match status" value="1"/>
</dbReference>
<evidence type="ECO:0000313" key="4">
    <source>
        <dbReference type="Proteomes" id="UP000474957"/>
    </source>
</evidence>
<protein>
    <submittedName>
        <fullName evidence="3">Alpha/beta fold hydrolase</fullName>
    </submittedName>
</protein>
<evidence type="ECO:0000256" key="1">
    <source>
        <dbReference type="ARBA" id="ARBA00022801"/>
    </source>
</evidence>
<feature type="domain" description="AB hydrolase-1" evidence="2">
    <location>
        <begin position="23"/>
        <end position="253"/>
    </location>
</feature>
<dbReference type="PRINTS" id="PR00111">
    <property type="entry name" value="ABHYDROLASE"/>
</dbReference>
<dbReference type="Gene3D" id="3.40.50.1820">
    <property type="entry name" value="alpha/beta hydrolase"/>
    <property type="match status" value="1"/>
</dbReference>
<evidence type="ECO:0000313" key="3">
    <source>
        <dbReference type="EMBL" id="MSU88228.1"/>
    </source>
</evidence>
<dbReference type="RefSeq" id="WP_154444085.1">
    <property type="nucleotide sequence ID" value="NZ_WIND01000001.1"/>
</dbReference>
<keyword evidence="1 3" id="KW-0378">Hydrolase</keyword>
<evidence type="ECO:0000259" key="2">
    <source>
        <dbReference type="Pfam" id="PF12697"/>
    </source>
</evidence>
<gene>
    <name evidence="3" type="ORF">GE300_01185</name>
</gene>
<name>A0A6L5YVE6_9RHOB</name>
<accession>A0A6L5YVE6</accession>
<proteinExistence type="predicted"/>
<reference evidence="3 4" key="1">
    <citation type="submission" date="2019-10" db="EMBL/GenBank/DDBJ databases">
        <title>Cognatihalovulum marinum gen. nov. sp. nov., a new member of the family Rhodobacteraceae isolated from deep seawater of the Northwest Indian Ocean.</title>
        <authorList>
            <person name="Ruan C."/>
            <person name="Wang J."/>
            <person name="Zheng X."/>
            <person name="Song L."/>
            <person name="Zhu Y."/>
            <person name="Huang Y."/>
            <person name="Lu Z."/>
            <person name="Du W."/>
            <person name="Huang L."/>
            <person name="Dai X."/>
        </authorList>
    </citation>
    <scope>NUCLEOTIDE SEQUENCE [LARGE SCALE GENOMIC DNA]</scope>
    <source>
        <strain evidence="3 4">2CG4</strain>
    </source>
</reference>
<dbReference type="InterPro" id="IPR000073">
    <property type="entry name" value="AB_hydrolase_1"/>
</dbReference>
<dbReference type="GO" id="GO:0016787">
    <property type="term" value="F:hydrolase activity"/>
    <property type="evidence" value="ECO:0007669"/>
    <property type="project" value="UniProtKB-KW"/>
</dbReference>
<dbReference type="Pfam" id="PF12697">
    <property type="entry name" value="Abhydrolase_6"/>
    <property type="match status" value="1"/>
</dbReference>
<dbReference type="Proteomes" id="UP000474957">
    <property type="component" value="Unassembled WGS sequence"/>
</dbReference>